<dbReference type="EMBL" id="JABFCZ010000035">
    <property type="protein sequence ID" value="MBD1549340.1"/>
    <property type="molecule type" value="Genomic_DNA"/>
</dbReference>
<feature type="region of interest" description="Disordered" evidence="1">
    <location>
        <begin position="218"/>
        <end position="239"/>
    </location>
</feature>
<dbReference type="Proteomes" id="UP000598467">
    <property type="component" value="Unassembled WGS sequence"/>
</dbReference>
<evidence type="ECO:0000313" key="3">
    <source>
        <dbReference type="EMBL" id="MBD1549340.1"/>
    </source>
</evidence>
<comment type="caution">
    <text evidence="3">The sequence shown here is derived from an EMBL/GenBank/DDBJ whole genome shotgun (WGS) entry which is preliminary data.</text>
</comment>
<name>A0A926S8C6_9HYPH</name>
<feature type="compositionally biased region" description="Polar residues" evidence="1">
    <location>
        <begin position="218"/>
        <end position="232"/>
    </location>
</feature>
<dbReference type="Gene3D" id="2.40.160.90">
    <property type="match status" value="1"/>
</dbReference>
<reference evidence="3" key="1">
    <citation type="submission" date="2020-05" db="EMBL/GenBank/DDBJ databases">
        <title>Identification of trans-AT polyketide cluster in two marine bacteria, producers of a novel glutaramide-containing polyketide sesbanimide D and analogs.</title>
        <authorList>
            <person name="Kacar D."/>
            <person name="Rodriguez P."/>
            <person name="Canedo L."/>
            <person name="Gonzalez E."/>
            <person name="Galan B."/>
            <person name="De La Calle F."/>
            <person name="Garcia J.L."/>
        </authorList>
    </citation>
    <scope>NUCLEOTIDE SEQUENCE</scope>
    <source>
        <strain evidence="3">PHM038</strain>
    </source>
</reference>
<dbReference type="Pfam" id="PF04773">
    <property type="entry name" value="FecR"/>
    <property type="match status" value="1"/>
</dbReference>
<dbReference type="InterPro" id="IPR011250">
    <property type="entry name" value="OMP/PagP_B-barrel"/>
</dbReference>
<feature type="region of interest" description="Disordered" evidence="1">
    <location>
        <begin position="572"/>
        <end position="592"/>
    </location>
</feature>
<evidence type="ECO:0000313" key="4">
    <source>
        <dbReference type="Proteomes" id="UP000598467"/>
    </source>
</evidence>
<feature type="compositionally biased region" description="Polar residues" evidence="1">
    <location>
        <begin position="580"/>
        <end position="590"/>
    </location>
</feature>
<dbReference type="SUPFAM" id="SSF56925">
    <property type="entry name" value="OMPA-like"/>
    <property type="match status" value="1"/>
</dbReference>
<gene>
    <name evidence="3" type="ORF">HK439_24030</name>
</gene>
<evidence type="ECO:0000256" key="1">
    <source>
        <dbReference type="SAM" id="MobiDB-lite"/>
    </source>
</evidence>
<sequence>MRKVSSSTTRRNRFAGFGALLSAVFVLWVPVTPASAVEVGVAAAVNKAAFGTPPGGNRRTKVLGDNVIYNERIETNPGGLVQVLLRDGSTFTVGANSDLVIDEFVYDPNAGTGKLVASFSKGVARFVGGKLSKNRGGVTVKTPVGTIGIRGGIANLNLSGNNQSFSLLFGKELNFIGTNGQHLRVYESGYTLNVNQLGAASIRRTTQADLGQVQDAMTSRNGQHGGASNTPTDGSVSSSDFVNSNSGLGLINTLPRPKPDVVLSTNLSDVDDTLVKVNEVNTENVVTTGTETEQVRALRAGTTYSPSFNSSLVISNPGNQGLIGGPSGTDMSTTFKTGMIISGNAKALYVGSVGNDPVYIFDPNNNGQKFFSQTTTDKGYAFENASSSKVPAVPILDGTTYGNAKTNAQGVLVTGEKFAAAAYFLATGQIGTSNPTFNYGGQDVIYLLYGVGTDFSSFGNASDPVNVRSYKLYSDPLTMFQLGTSNGDGSFQPVSTNALFVNPLVAQDLGASFMSNVSSTGLLMIEDSSTTLDKAKFLASSFRIEGTGSSQKSMISLGVASIFQDNGQLTTSFGRRGSHRTGTTQSSASYGGSVVTEAGTDGGHFFGPNAQNFLLSGDVENADAYSDSYLNLPSGTSTADTISNTVHPGQLQNEYTVSSLSRTTRTLYGYGAGIVESSDNTNPVAFSSSKPDQMMLSFNAGNNSLLSTLSVSDRQGHDSNAESFLVKFGTEADGSGYSRSAFIDDDNYAARDSKTPTDTYMVLNADLGNATVPHVSDSNVNSYLVPSTLVGDADNAIMSGVTECTCAFLEWGYWGTKTKYKNANFSGGERTDYVHLGTWVAGNITNSASLPSTGSATYAGHAVGNVANGSAKYLAAGNFSMSMDFGSRTGSASVSNFDGKNFSATLSETTVSSGNLFNGTVSGALNGEINTSIVSGPSTNYDGAIGNFNVTDGSTWAATGIVAGQKQ</sequence>
<dbReference type="RefSeq" id="WP_190294028.1">
    <property type="nucleotide sequence ID" value="NZ_JABFCZ010000035.1"/>
</dbReference>
<dbReference type="InterPro" id="IPR006860">
    <property type="entry name" value="FecR"/>
</dbReference>
<evidence type="ECO:0000259" key="2">
    <source>
        <dbReference type="Pfam" id="PF04773"/>
    </source>
</evidence>
<protein>
    <recommendedName>
        <fullName evidence="2">FecR protein domain-containing protein</fullName>
    </recommendedName>
</protein>
<accession>A0A926S8C6</accession>
<dbReference type="AlphaFoldDB" id="A0A926S8C6"/>
<proteinExistence type="predicted"/>
<feature type="domain" description="FecR protein" evidence="2">
    <location>
        <begin position="72"/>
        <end position="170"/>
    </location>
</feature>
<organism evidence="3 4">
    <name type="scientific">Roseibium aggregatum</name>
    <dbReference type="NCBI Taxonomy" id="187304"/>
    <lineage>
        <taxon>Bacteria</taxon>
        <taxon>Pseudomonadati</taxon>
        <taxon>Pseudomonadota</taxon>
        <taxon>Alphaproteobacteria</taxon>
        <taxon>Hyphomicrobiales</taxon>
        <taxon>Stappiaceae</taxon>
        <taxon>Roseibium</taxon>
    </lineage>
</organism>